<dbReference type="InterPro" id="IPR054289">
    <property type="entry name" value="DUF7025"/>
</dbReference>
<dbReference type="GO" id="GO:0005524">
    <property type="term" value="F:ATP binding"/>
    <property type="evidence" value="ECO:0007669"/>
    <property type="project" value="InterPro"/>
</dbReference>
<evidence type="ECO:0000256" key="1">
    <source>
        <dbReference type="SAM" id="MobiDB-lite"/>
    </source>
</evidence>
<dbReference type="PANTHER" id="PTHR46411">
    <property type="entry name" value="FAMILY ATPASE, PUTATIVE-RELATED"/>
    <property type="match status" value="1"/>
</dbReference>
<protein>
    <recommendedName>
        <fullName evidence="2">AAA+ ATPase domain-containing protein</fullName>
    </recommendedName>
</protein>
<comment type="caution">
    <text evidence="3">The sequence shown here is derived from an EMBL/GenBank/DDBJ whole genome shotgun (WGS) entry which is preliminary data.</text>
</comment>
<dbReference type="SMART" id="SM00382">
    <property type="entry name" value="AAA"/>
    <property type="match status" value="1"/>
</dbReference>
<feature type="region of interest" description="Disordered" evidence="1">
    <location>
        <begin position="40"/>
        <end position="91"/>
    </location>
</feature>
<feature type="compositionally biased region" description="Basic and acidic residues" evidence="1">
    <location>
        <begin position="449"/>
        <end position="460"/>
    </location>
</feature>
<organism evidence="3 4">
    <name type="scientific">Cladosporium halotolerans</name>
    <dbReference type="NCBI Taxonomy" id="1052096"/>
    <lineage>
        <taxon>Eukaryota</taxon>
        <taxon>Fungi</taxon>
        <taxon>Dikarya</taxon>
        <taxon>Ascomycota</taxon>
        <taxon>Pezizomycotina</taxon>
        <taxon>Dothideomycetes</taxon>
        <taxon>Dothideomycetidae</taxon>
        <taxon>Cladosporiales</taxon>
        <taxon>Cladosporiaceae</taxon>
        <taxon>Cladosporium</taxon>
    </lineage>
</organism>
<sequence>MNPLDKLLPPSPRRTYSRIHGEELLLHRARLDRLYSQRKASMIRRRRRKTHSRLGHDNDMSRSSDSDDDASPPFPAIVDPFTPQGDTPTGDAELAEGVEKLVVVDEKDIGMKSGLKHLYSGKEDKRGRFQWQTTIPKDLGKPAEDADSLRYAILVRMVKVYGDPRRVLSLHSIVIQSPLLKDLLGEVLDGYPGVTVGLDRLEFSCHFEPLIHRWTELKAAVTKLKSESEKEGAEQDKIDRAQHGELLYNFLEEEFKETIESSRDMISKGVITYDLLWTAFQPGCFVYAKLQGQDRCFRLYSSRYGRDREQGSVYWLTCQYVDYDGADFGTNKVNISIPTYDGTKDFSILAAIPFERHASKDAVKTKLVERGGKVEALAGSHFRAYTGIGWRMNDINQMEKYSVKGRVVLDTIGWNRFQPNSAVYVSPLSTADTASANGIGAGDSPDDDGWAHENTWREDGSDVPMEGHFLDEEDDGEEAARLPLTDLQKMICTPIVRGYSLKDKMWLNFFVNSLHDITFNTKAFESLVLPDNEKELTLGFASTPEAYRRQFDDVVEGKGRGMVILLCGPPGTGKTLTAEGVAEEMKTPLFVMSAGDLGLDPRHVETKLQGVLDMCTRWNAILLLDEADVFLEERSLHELERNKLVSIFLRVLEYYEGNMILTTNRVQTFDPAFQSRILISIDYKELTVDSRRAVWTNFLKKHDETQTAARAKPPKAVEDSGSADAHEQHVKRTLPHQISKSDIDHLARTLVLNGRQIKNVLKTAQLLALRTGEGLGKQHIEKVLQVTQHLHNSTREKESTRNSVFS</sequence>
<feature type="region of interest" description="Disordered" evidence="1">
    <location>
        <begin position="442"/>
        <end position="463"/>
    </location>
</feature>
<dbReference type="SUPFAM" id="SSF52540">
    <property type="entry name" value="P-loop containing nucleoside triphosphate hydrolases"/>
    <property type="match status" value="1"/>
</dbReference>
<dbReference type="Pfam" id="PF00004">
    <property type="entry name" value="AAA"/>
    <property type="match status" value="1"/>
</dbReference>
<evidence type="ECO:0000313" key="4">
    <source>
        <dbReference type="Proteomes" id="UP000803884"/>
    </source>
</evidence>
<dbReference type="Pfam" id="PF22942">
    <property type="entry name" value="DUF7025"/>
    <property type="match status" value="1"/>
</dbReference>
<evidence type="ECO:0000259" key="2">
    <source>
        <dbReference type="SMART" id="SM00382"/>
    </source>
</evidence>
<feature type="domain" description="AAA+ ATPase" evidence="2">
    <location>
        <begin position="560"/>
        <end position="687"/>
    </location>
</feature>
<dbReference type="RefSeq" id="XP_069233995.1">
    <property type="nucleotide sequence ID" value="XM_069369089.1"/>
</dbReference>
<dbReference type="EMBL" id="JAAQHG020000001">
    <property type="protein sequence ID" value="KAL1590890.1"/>
    <property type="molecule type" value="Genomic_DNA"/>
</dbReference>
<dbReference type="InterPro" id="IPR003593">
    <property type="entry name" value="AAA+_ATPase"/>
</dbReference>
<dbReference type="AlphaFoldDB" id="A0AB34L7C4"/>
<reference evidence="3 4" key="1">
    <citation type="journal article" date="2020" name="Microbiol. Resour. Announc.">
        <title>Draft Genome Sequence of a Cladosporium Species Isolated from the Mesophotic Ascidian Didemnum maculosum.</title>
        <authorList>
            <person name="Gioti A."/>
            <person name="Siaperas R."/>
            <person name="Nikolaivits E."/>
            <person name="Le Goff G."/>
            <person name="Ouazzani J."/>
            <person name="Kotoulas G."/>
            <person name="Topakas E."/>
        </authorList>
    </citation>
    <scope>NUCLEOTIDE SEQUENCE [LARGE SCALE GENOMIC DNA]</scope>
    <source>
        <strain evidence="3 4">TM138-S3</strain>
    </source>
</reference>
<feature type="region of interest" description="Disordered" evidence="1">
    <location>
        <begin position="705"/>
        <end position="734"/>
    </location>
</feature>
<accession>A0AB34L7C4</accession>
<dbReference type="InterPro" id="IPR003959">
    <property type="entry name" value="ATPase_AAA_core"/>
</dbReference>
<evidence type="ECO:0000313" key="3">
    <source>
        <dbReference type="EMBL" id="KAL1590890.1"/>
    </source>
</evidence>
<dbReference type="PANTHER" id="PTHR46411:SF3">
    <property type="entry name" value="AAA+ ATPASE DOMAIN-CONTAINING PROTEIN"/>
    <property type="match status" value="1"/>
</dbReference>
<gene>
    <name evidence="3" type="ORF">WHR41_00483</name>
</gene>
<name>A0AB34L7C4_9PEZI</name>
<dbReference type="Proteomes" id="UP000803884">
    <property type="component" value="Unassembled WGS sequence"/>
</dbReference>
<dbReference type="Gene3D" id="3.40.50.300">
    <property type="entry name" value="P-loop containing nucleotide triphosphate hydrolases"/>
    <property type="match status" value="1"/>
</dbReference>
<keyword evidence="4" id="KW-1185">Reference proteome</keyword>
<proteinExistence type="predicted"/>
<dbReference type="GO" id="GO:0016887">
    <property type="term" value="F:ATP hydrolysis activity"/>
    <property type="evidence" value="ECO:0007669"/>
    <property type="project" value="InterPro"/>
</dbReference>
<feature type="compositionally biased region" description="Basic and acidic residues" evidence="1">
    <location>
        <begin position="54"/>
        <end position="65"/>
    </location>
</feature>
<dbReference type="InterPro" id="IPR027417">
    <property type="entry name" value="P-loop_NTPase"/>
</dbReference>
<dbReference type="CDD" id="cd19481">
    <property type="entry name" value="RecA-like_protease"/>
    <property type="match status" value="1"/>
</dbReference>
<feature type="compositionally biased region" description="Basic residues" evidence="1">
    <location>
        <begin position="41"/>
        <end position="53"/>
    </location>
</feature>
<dbReference type="GeneID" id="96001927"/>